<dbReference type="GO" id="GO:0004519">
    <property type="term" value="F:endonuclease activity"/>
    <property type="evidence" value="ECO:0007669"/>
    <property type="project" value="InterPro"/>
</dbReference>
<proteinExistence type="predicted"/>
<dbReference type="InterPro" id="IPR046454">
    <property type="entry name" value="GpA_endonuclease"/>
</dbReference>
<evidence type="ECO:0000313" key="3">
    <source>
        <dbReference type="EMBL" id="QJA52894.1"/>
    </source>
</evidence>
<dbReference type="GO" id="GO:0016887">
    <property type="term" value="F:ATP hydrolysis activity"/>
    <property type="evidence" value="ECO:0007669"/>
    <property type="project" value="InterPro"/>
</dbReference>
<gene>
    <name evidence="3" type="ORF">TM448A03065_0009</name>
    <name evidence="4" type="ORF">TM448B02830_0009</name>
</gene>
<reference evidence="3" key="1">
    <citation type="submission" date="2020-03" db="EMBL/GenBank/DDBJ databases">
        <title>The deep terrestrial virosphere.</title>
        <authorList>
            <person name="Holmfeldt K."/>
            <person name="Nilsson E."/>
            <person name="Simone D."/>
            <person name="Lopez-Fernandez M."/>
            <person name="Wu X."/>
            <person name="de Brujin I."/>
            <person name="Lundin D."/>
            <person name="Andersson A."/>
            <person name="Bertilsson S."/>
            <person name="Dopson M."/>
        </authorList>
    </citation>
    <scope>NUCLEOTIDE SEQUENCE</scope>
    <source>
        <strain evidence="3">TM448A03065</strain>
        <strain evidence="4">TM448B02830</strain>
    </source>
</reference>
<feature type="domain" description="Phage terminase large subunit GpA ATPase" evidence="1">
    <location>
        <begin position="50"/>
        <end position="243"/>
    </location>
</feature>
<evidence type="ECO:0000259" key="2">
    <source>
        <dbReference type="Pfam" id="PF20454"/>
    </source>
</evidence>
<dbReference type="Pfam" id="PF05876">
    <property type="entry name" value="GpA_ATPase"/>
    <property type="match status" value="1"/>
</dbReference>
<evidence type="ECO:0000259" key="1">
    <source>
        <dbReference type="Pfam" id="PF05876"/>
    </source>
</evidence>
<organism evidence="3">
    <name type="scientific">viral metagenome</name>
    <dbReference type="NCBI Taxonomy" id="1070528"/>
    <lineage>
        <taxon>unclassified sequences</taxon>
        <taxon>metagenomes</taxon>
        <taxon>organismal metagenomes</taxon>
    </lineage>
</organism>
<dbReference type="InterPro" id="IPR046453">
    <property type="entry name" value="GpA_ATPase"/>
</dbReference>
<name>A0A6H1ZZ96_9ZZZZ</name>
<evidence type="ECO:0000313" key="4">
    <source>
        <dbReference type="EMBL" id="QJI01912.1"/>
    </source>
</evidence>
<sequence length="535" mass="61320">MSDPTAAEIRDPELAAKVADGSLFLWLLDNYVIPKTQKPYSFRGHSYLIDIVKDKHPYRVVRKSAQAGLSEILAASGMWVADQLGLNTVYAMPAMAQMQLFSHARVQRAIVTSPNIRDRVTGVTNVSQKEIGKGVLYLIGSQDYRQLITIDADLLIIDEIDGHNQENVPILEQRIEHSNLRWRLYASTPTMNEYGIDELYLESDQRQWFIKCEHCGERQTLDWDANVVELPEPMTVCSKCRKQLNRLADGEWIAKYPSLSDDCHGYALNKLICERADIAQLVKRSKKARYRKDFYNSDLGLPYTPEGGKITREEVLAIATLKDTDVPDHPDNGWLVVAGVDVGPQELYVGIDRVLVDGQRIGLVRKKIENNTTEAFAELETLLRHWKVRCAVLDAMPETRLVKELTEKPWPRGRMYRCYFRPMTEEYRVDTDTRVVNANRTMVCDEMTAAYRRGVLKLPERLTVDADYMAQIQAPVRITYDPNKMGVALNREAVAERTIYAKTHKPDHFFFVETYIWLAADIMPAQARTIFKRPF</sequence>
<dbReference type="AlphaFoldDB" id="A0A6H1ZZ96"/>
<protein>
    <submittedName>
        <fullName evidence="3">Putative terminase</fullName>
    </submittedName>
</protein>
<dbReference type="EMBL" id="MT144960">
    <property type="protein sequence ID" value="QJI01912.1"/>
    <property type="molecule type" value="Genomic_DNA"/>
</dbReference>
<accession>A0A6H1ZZ96</accession>
<dbReference type="EMBL" id="MT144376">
    <property type="protein sequence ID" value="QJA52894.1"/>
    <property type="molecule type" value="Genomic_DNA"/>
</dbReference>
<dbReference type="Pfam" id="PF20454">
    <property type="entry name" value="GpA_nuclease"/>
    <property type="match status" value="1"/>
</dbReference>
<feature type="domain" description="Terminase large subunit GpA endonuclease" evidence="2">
    <location>
        <begin position="265"/>
        <end position="383"/>
    </location>
</feature>